<feature type="transmembrane region" description="Helical" evidence="6">
    <location>
        <begin position="136"/>
        <end position="162"/>
    </location>
</feature>
<evidence type="ECO:0000256" key="5">
    <source>
        <dbReference type="ARBA" id="ARBA00023136"/>
    </source>
</evidence>
<gene>
    <name evidence="7" type="ORF">SAMN05421850_10793</name>
</gene>
<feature type="transmembrane region" description="Helical" evidence="6">
    <location>
        <begin position="51"/>
        <end position="81"/>
    </location>
</feature>
<sequence length="192" mass="20283">MTLALILFLFPLAYSPGPGNMIFAANGARFGLRATLPATAGYHLATWGVTAAIGLGLGGAIAAVPALTGAMRIVGASYVLWLALRMAMAGHVTQGPVARVLGFWGGVVLLVFNPKAYVIIALMFSQFLTRPAVADALWITSVFTLNNLLAFTFWTLAGDMLARQFRKPTAAQRLNLGFAALLAGVAMWMLLA</sequence>
<keyword evidence="5 6" id="KW-0472">Membrane</keyword>
<evidence type="ECO:0000256" key="6">
    <source>
        <dbReference type="SAM" id="Phobius"/>
    </source>
</evidence>
<dbReference type="OrthoDB" id="9812084at2"/>
<dbReference type="EMBL" id="FNEB01000007">
    <property type="protein sequence ID" value="SDI99030.1"/>
    <property type="molecule type" value="Genomic_DNA"/>
</dbReference>
<keyword evidence="4 6" id="KW-1133">Transmembrane helix</keyword>
<protein>
    <submittedName>
        <fullName evidence="7">Threonine/homoserine/homoserine lactone efflux protein</fullName>
    </submittedName>
</protein>
<dbReference type="Proteomes" id="UP000199340">
    <property type="component" value="Unassembled WGS sequence"/>
</dbReference>
<evidence type="ECO:0000256" key="4">
    <source>
        <dbReference type="ARBA" id="ARBA00022989"/>
    </source>
</evidence>
<evidence type="ECO:0000256" key="2">
    <source>
        <dbReference type="ARBA" id="ARBA00022475"/>
    </source>
</evidence>
<proteinExistence type="predicted"/>
<keyword evidence="2" id="KW-1003">Cell membrane</keyword>
<dbReference type="AlphaFoldDB" id="A0A1G8Q4M5"/>
<evidence type="ECO:0000256" key="3">
    <source>
        <dbReference type="ARBA" id="ARBA00022692"/>
    </source>
</evidence>
<organism evidence="7 8">
    <name type="scientific">Lutimaribacter saemankumensis</name>
    <dbReference type="NCBI Taxonomy" id="490829"/>
    <lineage>
        <taxon>Bacteria</taxon>
        <taxon>Pseudomonadati</taxon>
        <taxon>Pseudomonadota</taxon>
        <taxon>Alphaproteobacteria</taxon>
        <taxon>Rhodobacterales</taxon>
        <taxon>Roseobacteraceae</taxon>
        <taxon>Lutimaribacter</taxon>
    </lineage>
</organism>
<keyword evidence="8" id="KW-1185">Reference proteome</keyword>
<evidence type="ECO:0000313" key="8">
    <source>
        <dbReference type="Proteomes" id="UP000199340"/>
    </source>
</evidence>
<accession>A0A1G8Q4M5</accession>
<comment type="subcellular location">
    <subcellularLocation>
        <location evidence="1">Cell membrane</location>
        <topology evidence="1">Multi-pass membrane protein</topology>
    </subcellularLocation>
</comment>
<reference evidence="7 8" key="1">
    <citation type="submission" date="2016-10" db="EMBL/GenBank/DDBJ databases">
        <authorList>
            <person name="de Groot N.N."/>
        </authorList>
    </citation>
    <scope>NUCLEOTIDE SEQUENCE [LARGE SCALE GENOMIC DNA]</scope>
    <source>
        <strain evidence="7 8">DSM 28010</strain>
    </source>
</reference>
<name>A0A1G8Q4M5_9RHOB</name>
<dbReference type="GO" id="GO:0015171">
    <property type="term" value="F:amino acid transmembrane transporter activity"/>
    <property type="evidence" value="ECO:0007669"/>
    <property type="project" value="TreeGrafter"/>
</dbReference>
<evidence type="ECO:0000313" key="7">
    <source>
        <dbReference type="EMBL" id="SDI99030.1"/>
    </source>
</evidence>
<feature type="transmembrane region" description="Helical" evidence="6">
    <location>
        <begin position="174"/>
        <end position="191"/>
    </location>
</feature>
<evidence type="ECO:0000256" key="1">
    <source>
        <dbReference type="ARBA" id="ARBA00004651"/>
    </source>
</evidence>
<dbReference type="RefSeq" id="WP_090029260.1">
    <property type="nucleotide sequence ID" value="NZ_FNEB01000007.1"/>
</dbReference>
<dbReference type="PANTHER" id="PTHR30086">
    <property type="entry name" value="ARGININE EXPORTER PROTEIN ARGO"/>
    <property type="match status" value="1"/>
</dbReference>
<dbReference type="InterPro" id="IPR001123">
    <property type="entry name" value="LeuE-type"/>
</dbReference>
<dbReference type="GO" id="GO:0005886">
    <property type="term" value="C:plasma membrane"/>
    <property type="evidence" value="ECO:0007669"/>
    <property type="project" value="UniProtKB-SubCell"/>
</dbReference>
<dbReference type="Pfam" id="PF01810">
    <property type="entry name" value="LysE"/>
    <property type="match status" value="1"/>
</dbReference>
<feature type="transmembrane region" description="Helical" evidence="6">
    <location>
        <begin position="101"/>
        <end position="124"/>
    </location>
</feature>
<dbReference type="PANTHER" id="PTHR30086:SF20">
    <property type="entry name" value="ARGININE EXPORTER PROTEIN ARGO-RELATED"/>
    <property type="match status" value="1"/>
</dbReference>
<keyword evidence="3 6" id="KW-0812">Transmembrane</keyword>